<dbReference type="Pfam" id="PF03330">
    <property type="entry name" value="DPBB_1"/>
    <property type="match status" value="1"/>
</dbReference>
<dbReference type="GO" id="GO:0048046">
    <property type="term" value="C:apoplast"/>
    <property type="evidence" value="ECO:0007669"/>
    <property type="project" value="InterPro"/>
</dbReference>
<reference evidence="6 7" key="1">
    <citation type="submission" date="2021-07" db="EMBL/GenBank/DDBJ databases">
        <title>The Aristolochia fimbriata genome: insights into angiosperm evolution, floral development and chemical biosynthesis.</title>
        <authorList>
            <person name="Jiao Y."/>
        </authorList>
    </citation>
    <scope>NUCLEOTIDE SEQUENCE [LARGE SCALE GENOMIC DNA]</scope>
    <source>
        <strain evidence="6">IBCAS-2021</strain>
        <tissue evidence="6">Leaf</tissue>
    </source>
</reference>
<keyword evidence="7" id="KW-1185">Reference proteome</keyword>
<sequence>MAASHHLFLALLLLSFVGFSFAAHGTATFYTPPYTPSACDGTHKEGVMIAAASDAIWDDGAACGRRYRVKCLGATNRGVPHPCKGHGSVEVKIVDYCPSGCQGTIDLSQEAFAKIAHPDAGKIIRIAFKRSV</sequence>
<dbReference type="CDD" id="cd22269">
    <property type="entry name" value="DPBB_EG45-like"/>
    <property type="match status" value="1"/>
</dbReference>
<dbReference type="PROSITE" id="PS50842">
    <property type="entry name" value="EXPANSIN_EG45"/>
    <property type="match status" value="1"/>
</dbReference>
<dbReference type="SUPFAM" id="SSF50685">
    <property type="entry name" value="Barwin-like endoglucanases"/>
    <property type="match status" value="1"/>
</dbReference>
<name>A0AAV7F577_ARIFI</name>
<feature type="domain" description="Expansin-like EG45" evidence="5">
    <location>
        <begin position="25"/>
        <end position="132"/>
    </location>
</feature>
<comment type="caution">
    <text evidence="6">The sequence shown here is derived from an EMBL/GenBank/DDBJ whole genome shotgun (WGS) entry which is preliminary data.</text>
</comment>
<dbReference type="InterPro" id="IPR007112">
    <property type="entry name" value="Expansin/allergen_DPBB_dom"/>
</dbReference>
<dbReference type="PANTHER" id="PTHR47295">
    <property type="entry name" value="EG45-LIKE DOMAIN CONTAINING PROTEIN 1-RELATED"/>
    <property type="match status" value="1"/>
</dbReference>
<dbReference type="InterPro" id="IPR009009">
    <property type="entry name" value="RlpA-like_DPBB"/>
</dbReference>
<dbReference type="SMART" id="SM00837">
    <property type="entry name" value="DPBB_1"/>
    <property type="match status" value="1"/>
</dbReference>
<feature type="chain" id="PRO_5043518461" description="Expansin-like EG45 domain-containing protein" evidence="4">
    <location>
        <begin position="23"/>
        <end position="132"/>
    </location>
</feature>
<accession>A0AAV7F577</accession>
<evidence type="ECO:0000256" key="2">
    <source>
        <dbReference type="ARBA" id="ARBA00022525"/>
    </source>
</evidence>
<protein>
    <recommendedName>
        <fullName evidence="5">Expansin-like EG45 domain-containing protein</fullName>
    </recommendedName>
</protein>
<keyword evidence="3 4" id="KW-0732">Signal</keyword>
<gene>
    <name evidence="6" type="ORF">H6P81_000552</name>
</gene>
<organism evidence="6 7">
    <name type="scientific">Aristolochia fimbriata</name>
    <name type="common">White veined hardy Dutchman's pipe vine</name>
    <dbReference type="NCBI Taxonomy" id="158543"/>
    <lineage>
        <taxon>Eukaryota</taxon>
        <taxon>Viridiplantae</taxon>
        <taxon>Streptophyta</taxon>
        <taxon>Embryophyta</taxon>
        <taxon>Tracheophyta</taxon>
        <taxon>Spermatophyta</taxon>
        <taxon>Magnoliopsida</taxon>
        <taxon>Magnoliidae</taxon>
        <taxon>Piperales</taxon>
        <taxon>Aristolochiaceae</taxon>
        <taxon>Aristolochia</taxon>
    </lineage>
</organism>
<dbReference type="GO" id="GO:0009627">
    <property type="term" value="P:systemic acquired resistance"/>
    <property type="evidence" value="ECO:0007669"/>
    <property type="project" value="InterPro"/>
</dbReference>
<dbReference type="Proteomes" id="UP000825729">
    <property type="component" value="Unassembled WGS sequence"/>
</dbReference>
<dbReference type="InterPro" id="IPR044206">
    <property type="entry name" value="EGC1/2"/>
</dbReference>
<dbReference type="AlphaFoldDB" id="A0AAV7F577"/>
<evidence type="ECO:0000313" key="6">
    <source>
        <dbReference type="EMBL" id="KAG9456044.1"/>
    </source>
</evidence>
<feature type="signal peptide" evidence="4">
    <location>
        <begin position="1"/>
        <end position="22"/>
    </location>
</feature>
<evidence type="ECO:0000256" key="4">
    <source>
        <dbReference type="SAM" id="SignalP"/>
    </source>
</evidence>
<dbReference type="EMBL" id="JAINDJ010000002">
    <property type="protein sequence ID" value="KAG9456044.1"/>
    <property type="molecule type" value="Genomic_DNA"/>
</dbReference>
<dbReference type="PANTHER" id="PTHR47295:SF10">
    <property type="entry name" value="EG45-LIKE DOMAIN CONTAINING PROTEIN"/>
    <property type="match status" value="1"/>
</dbReference>
<evidence type="ECO:0000259" key="5">
    <source>
        <dbReference type="PROSITE" id="PS50842"/>
    </source>
</evidence>
<dbReference type="InterPro" id="IPR036908">
    <property type="entry name" value="RlpA-like_sf"/>
</dbReference>
<proteinExistence type="predicted"/>
<dbReference type="FunFam" id="2.40.40.10:FF:000005">
    <property type="entry name" value="Barwin-related endoglucanase"/>
    <property type="match status" value="1"/>
</dbReference>
<evidence type="ECO:0000256" key="3">
    <source>
        <dbReference type="ARBA" id="ARBA00022729"/>
    </source>
</evidence>
<comment type="subcellular location">
    <subcellularLocation>
        <location evidence="1">Secreted</location>
    </subcellularLocation>
</comment>
<evidence type="ECO:0000313" key="7">
    <source>
        <dbReference type="Proteomes" id="UP000825729"/>
    </source>
</evidence>
<evidence type="ECO:0000256" key="1">
    <source>
        <dbReference type="ARBA" id="ARBA00004613"/>
    </source>
</evidence>
<keyword evidence="2" id="KW-0964">Secreted</keyword>
<dbReference type="Gene3D" id="2.40.40.10">
    <property type="entry name" value="RlpA-like domain"/>
    <property type="match status" value="1"/>
</dbReference>